<gene>
    <name evidence="1" type="ORF">F5148DRAFT_1284738</name>
</gene>
<name>A0ACC0U836_9AGAM</name>
<reference evidence="1" key="1">
    <citation type="submission" date="2021-03" db="EMBL/GenBank/DDBJ databases">
        <title>Evolutionary priming and transition to the ectomycorrhizal habit in an iconic lineage of mushroom-forming fungi: is preadaptation a requirement?</title>
        <authorList>
            <consortium name="DOE Joint Genome Institute"/>
            <person name="Looney B.P."/>
            <person name="Miyauchi S."/>
            <person name="Morin E."/>
            <person name="Drula E."/>
            <person name="Courty P.E."/>
            <person name="Chicoki N."/>
            <person name="Fauchery L."/>
            <person name="Kohler A."/>
            <person name="Kuo A."/>
            <person name="LaButti K."/>
            <person name="Pangilinan J."/>
            <person name="Lipzen A."/>
            <person name="Riley R."/>
            <person name="Andreopoulos W."/>
            <person name="He G."/>
            <person name="Johnson J."/>
            <person name="Barry K.W."/>
            <person name="Grigoriev I.V."/>
            <person name="Nagy L."/>
            <person name="Hibbett D."/>
            <person name="Henrissat B."/>
            <person name="Matheny P.B."/>
            <person name="Labbe J."/>
            <person name="Martin A.F."/>
        </authorList>
    </citation>
    <scope>NUCLEOTIDE SEQUENCE</scope>
    <source>
        <strain evidence="1">BPL698</strain>
    </source>
</reference>
<dbReference type="Proteomes" id="UP001207468">
    <property type="component" value="Unassembled WGS sequence"/>
</dbReference>
<organism evidence="1 2">
    <name type="scientific">Russula earlei</name>
    <dbReference type="NCBI Taxonomy" id="71964"/>
    <lineage>
        <taxon>Eukaryota</taxon>
        <taxon>Fungi</taxon>
        <taxon>Dikarya</taxon>
        <taxon>Basidiomycota</taxon>
        <taxon>Agaricomycotina</taxon>
        <taxon>Agaricomycetes</taxon>
        <taxon>Russulales</taxon>
        <taxon>Russulaceae</taxon>
        <taxon>Russula</taxon>
    </lineage>
</organism>
<sequence length="420" mass="47518">MSDMLDVWSLLPVVISQGLKTYKLSKSDLDSCWGNVAAFLASEHHRRICEIELSLIPTSHWGKLVAEMQKPFPELTLLHMSGEGNMEASLPDSFLGGSASLLRHIWLENCPFPGMPKLLLSINHLVTLRLWNIPHSGYISPQALVTAVSLMSGLETLRLEFQSPRSRPDPESRPPTSLTRSVLPLRELFFKGVHEYLEDLLAYIETPVLNKLKITFFMDLNFVVPQLHQLISRAEFGTCDKAFVYTSEHAIRFAIFRETHEFPELSLEIRCRELDYQVSSLAQVCSSSLPLLSTLVQLDIVDPVRPNPQSHWKDDMETTQWLEVLEPFTAVKDLRLSDQVAPHVCQALEELAEERVTEVLPALQSIFLSGLQPVESVPIFIEGFVTARQLTDYPVAVYRWGDRRNYSGTQAGSRSSLYSI</sequence>
<evidence type="ECO:0000313" key="1">
    <source>
        <dbReference type="EMBL" id="KAI9507858.1"/>
    </source>
</evidence>
<proteinExistence type="predicted"/>
<protein>
    <submittedName>
        <fullName evidence="1">Uncharacterized protein</fullName>
    </submittedName>
</protein>
<evidence type="ECO:0000313" key="2">
    <source>
        <dbReference type="Proteomes" id="UP001207468"/>
    </source>
</evidence>
<dbReference type="EMBL" id="JAGFNK010000110">
    <property type="protein sequence ID" value="KAI9507858.1"/>
    <property type="molecule type" value="Genomic_DNA"/>
</dbReference>
<comment type="caution">
    <text evidence="1">The sequence shown here is derived from an EMBL/GenBank/DDBJ whole genome shotgun (WGS) entry which is preliminary data.</text>
</comment>
<keyword evidence="2" id="KW-1185">Reference proteome</keyword>
<accession>A0ACC0U836</accession>